<feature type="compositionally biased region" description="Basic and acidic residues" evidence="2">
    <location>
        <begin position="1"/>
        <end position="13"/>
    </location>
</feature>
<evidence type="ECO:0000256" key="2">
    <source>
        <dbReference type="SAM" id="MobiDB-lite"/>
    </source>
</evidence>
<protein>
    <submittedName>
        <fullName evidence="3">DSS1/SEM1 family protein</fullName>
    </submittedName>
</protein>
<dbReference type="AlphaFoldDB" id="A0A151Z5X5"/>
<dbReference type="GO" id="GO:0000724">
    <property type="term" value="P:double-strand break repair via homologous recombination"/>
    <property type="evidence" value="ECO:0007669"/>
    <property type="project" value="TreeGrafter"/>
</dbReference>
<name>A0A151Z5X5_TIELA</name>
<reference evidence="3 4" key="1">
    <citation type="submission" date="2015-12" db="EMBL/GenBank/DDBJ databases">
        <title>Dictyostelia acquired genes for synthesis and detection of signals that induce cell-type specialization by lateral gene transfer from prokaryotes.</title>
        <authorList>
            <person name="Gloeckner G."/>
            <person name="Schaap P."/>
        </authorList>
    </citation>
    <scope>NUCLEOTIDE SEQUENCE [LARGE SCALE GENOMIC DNA]</scope>
    <source>
        <strain evidence="3 4">TK</strain>
    </source>
</reference>
<dbReference type="OMA" id="WDTEQID"/>
<evidence type="ECO:0000313" key="3">
    <source>
        <dbReference type="EMBL" id="KYQ89359.1"/>
    </source>
</evidence>
<comment type="caution">
    <text evidence="3">The sequence shown here is derived from an EMBL/GenBank/DDBJ whole genome shotgun (WGS) entry which is preliminary data.</text>
</comment>
<dbReference type="InParanoid" id="A0A151Z5X5"/>
<dbReference type="FunCoup" id="A0A151Z5X5">
    <property type="interactions" value="25"/>
</dbReference>
<dbReference type="PANTHER" id="PTHR16771">
    <property type="entry name" value="26 PROTEASOME COMPLEX SUBUNIT DSS1"/>
    <property type="match status" value="1"/>
</dbReference>
<feature type="region of interest" description="Disordered" evidence="2">
    <location>
        <begin position="1"/>
        <end position="21"/>
    </location>
</feature>
<dbReference type="GO" id="GO:0006406">
    <property type="term" value="P:mRNA export from nucleus"/>
    <property type="evidence" value="ECO:0007669"/>
    <property type="project" value="InterPro"/>
</dbReference>
<accession>A0A151Z5X5</accession>
<organism evidence="3 4">
    <name type="scientific">Tieghemostelium lacteum</name>
    <name type="common">Slime mold</name>
    <name type="synonym">Dictyostelium lacteum</name>
    <dbReference type="NCBI Taxonomy" id="361077"/>
    <lineage>
        <taxon>Eukaryota</taxon>
        <taxon>Amoebozoa</taxon>
        <taxon>Evosea</taxon>
        <taxon>Eumycetozoa</taxon>
        <taxon>Dictyostelia</taxon>
        <taxon>Dictyosteliales</taxon>
        <taxon>Raperosteliaceae</taxon>
        <taxon>Tieghemostelium</taxon>
    </lineage>
</organism>
<proteinExistence type="inferred from homology"/>
<dbReference type="EMBL" id="LODT01000041">
    <property type="protein sequence ID" value="KYQ89359.1"/>
    <property type="molecule type" value="Genomic_DNA"/>
</dbReference>
<comment type="similarity">
    <text evidence="1">Belongs to the DSS1/SEM1 family.</text>
</comment>
<dbReference type="GO" id="GO:0008541">
    <property type="term" value="C:proteasome regulatory particle, lid subcomplex"/>
    <property type="evidence" value="ECO:0007669"/>
    <property type="project" value="InterPro"/>
</dbReference>
<dbReference type="GO" id="GO:0043248">
    <property type="term" value="P:proteasome assembly"/>
    <property type="evidence" value="ECO:0007669"/>
    <property type="project" value="InterPro"/>
</dbReference>
<dbReference type="PANTHER" id="PTHR16771:SF0">
    <property type="entry name" value="26S PROTEASOME COMPLEX SUBUNIT SEM1"/>
    <property type="match status" value="1"/>
</dbReference>
<sequence>MASKGTDKTDKKATTPLPNPVKEEIEVIEDDEFEEFEDNMVEGEEIDKNQWEDDWDTEQIDDDFSKQLRAEIESHSAMK</sequence>
<dbReference type="STRING" id="361077.A0A151Z5X5"/>
<dbReference type="Proteomes" id="UP000076078">
    <property type="component" value="Unassembled WGS sequence"/>
</dbReference>
<dbReference type="Pfam" id="PF05160">
    <property type="entry name" value="DSS1_SEM1"/>
    <property type="match status" value="1"/>
</dbReference>
<dbReference type="InterPro" id="IPR007834">
    <property type="entry name" value="DSS1_SEM1"/>
</dbReference>
<evidence type="ECO:0000313" key="4">
    <source>
        <dbReference type="Proteomes" id="UP000076078"/>
    </source>
</evidence>
<keyword evidence="4" id="KW-1185">Reference proteome</keyword>
<gene>
    <name evidence="3" type="ORF">DLAC_10022</name>
</gene>
<evidence type="ECO:0000256" key="1">
    <source>
        <dbReference type="ARBA" id="ARBA00034491"/>
    </source>
</evidence>
<dbReference type="SMART" id="SM01385">
    <property type="entry name" value="DSS1_SEM1"/>
    <property type="match status" value="1"/>
</dbReference>